<evidence type="ECO:0000313" key="3">
    <source>
        <dbReference type="Proteomes" id="UP000266239"/>
    </source>
</evidence>
<reference evidence="2 3" key="1">
    <citation type="submission" date="2018-08" db="EMBL/GenBank/DDBJ databases">
        <title>Aphanomyces genome sequencing and annotation.</title>
        <authorList>
            <person name="Minardi D."/>
            <person name="Oidtmann B."/>
            <person name="Van Der Giezen M."/>
            <person name="Studholme D.J."/>
        </authorList>
    </citation>
    <scope>NUCLEOTIDE SEQUENCE [LARGE SCALE GENOMIC DNA]</scope>
    <source>
        <strain evidence="2 3">Yx</strain>
    </source>
</reference>
<dbReference type="Proteomes" id="UP000266239">
    <property type="component" value="Unassembled WGS sequence"/>
</dbReference>
<name>A0A396ZWR4_APHAT</name>
<dbReference type="Gene3D" id="3.30.530.20">
    <property type="match status" value="1"/>
</dbReference>
<dbReference type="AlphaFoldDB" id="A0A396ZWR4"/>
<gene>
    <name evidence="2" type="ORF">DYB25_001456</name>
</gene>
<dbReference type="VEuPathDB" id="FungiDB:H257_13646"/>
<organism evidence="2 3">
    <name type="scientific">Aphanomyces astaci</name>
    <name type="common">Crayfish plague agent</name>
    <dbReference type="NCBI Taxonomy" id="112090"/>
    <lineage>
        <taxon>Eukaryota</taxon>
        <taxon>Sar</taxon>
        <taxon>Stramenopiles</taxon>
        <taxon>Oomycota</taxon>
        <taxon>Saprolegniomycetes</taxon>
        <taxon>Saprolegniales</taxon>
        <taxon>Verrucalvaceae</taxon>
        <taxon>Aphanomyces</taxon>
    </lineage>
</organism>
<evidence type="ECO:0000256" key="1">
    <source>
        <dbReference type="SAM" id="MobiDB-lite"/>
    </source>
</evidence>
<dbReference type="SUPFAM" id="SSF55961">
    <property type="entry name" value="Bet v1-like"/>
    <property type="match status" value="1"/>
</dbReference>
<accession>A0A396ZWR4</accession>
<proteinExistence type="predicted"/>
<comment type="caution">
    <text evidence="2">The sequence shown here is derived from an EMBL/GenBank/DDBJ whole genome shotgun (WGS) entry which is preliminary data.</text>
</comment>
<feature type="compositionally biased region" description="Polar residues" evidence="1">
    <location>
        <begin position="78"/>
        <end position="99"/>
    </location>
</feature>
<evidence type="ECO:0000313" key="2">
    <source>
        <dbReference type="EMBL" id="RHX99065.1"/>
    </source>
</evidence>
<dbReference type="InterPro" id="IPR023393">
    <property type="entry name" value="START-like_dom_sf"/>
</dbReference>
<feature type="region of interest" description="Disordered" evidence="1">
    <location>
        <begin position="65"/>
        <end position="99"/>
    </location>
</feature>
<dbReference type="EMBL" id="QUTA01010881">
    <property type="protein sequence ID" value="RHX99065.1"/>
    <property type="molecule type" value="Genomic_DNA"/>
</dbReference>
<sequence>MATKHKKRGARAAFKEETTSPITKFFNPVASPKSISRVKSSPRAIEFPNAIISAAPIVLDVTQSLSPPSPRAGGARSTHATVTPPSTSRHALSSSLKDTGGSNDDVFDVCTPLQHQRFKRRMVDQKPITPSSTSKSCMNNSLVFDIVTSLSTNDPDVANSALRSVVALGKEYPTPLLFEELLDQMQNESTYARAMAIFSSMIFVYEQASQCHTTLAFPAQSLLVVQFMVHYFARDMALCEQRLAATNKDWIGQTRLSVLLAATLSQNKQPRGRVQNPVILAAVGRVVALWVRVYDSGDVAKAFQVDGREGCLAATRLLEMLLRLTDQKDNAMQKLQMGLQAMQRSTRLVFLHHYTRGEVLCLAHIAEPIPGNPNASMLTVVTQVGLKGKMPSFVAKLIFDQLIARSFDAQTCGLVVDGASQMETSLRDVPYDRTVPDDLVRRSTGVSTLDDERDAATGPKVGLDDFELLAVLGRGYVIIY</sequence>
<protein>
    <submittedName>
        <fullName evidence="2">Uncharacterized protein</fullName>
    </submittedName>
</protein>